<reference evidence="2" key="1">
    <citation type="submission" date="2014-05" db="EMBL/GenBank/DDBJ databases">
        <title>The transcriptome of the halophilic microalga Tetraselmis sp. GSL018 isolated from the Great Salt Lake, Utah.</title>
        <authorList>
            <person name="Jinkerson R.E."/>
            <person name="D'Adamo S."/>
            <person name="Posewitz M.C."/>
        </authorList>
    </citation>
    <scope>NUCLEOTIDE SEQUENCE</scope>
    <source>
        <strain evidence="2">GSL018</strain>
    </source>
</reference>
<evidence type="ECO:0000256" key="1">
    <source>
        <dbReference type="SAM" id="MobiDB-lite"/>
    </source>
</evidence>
<name>A0A061S5Y7_9CHLO</name>
<feature type="region of interest" description="Disordered" evidence="1">
    <location>
        <begin position="49"/>
        <end position="71"/>
    </location>
</feature>
<organism evidence="2">
    <name type="scientific">Tetraselmis sp. GSL018</name>
    <dbReference type="NCBI Taxonomy" id="582737"/>
    <lineage>
        <taxon>Eukaryota</taxon>
        <taxon>Viridiplantae</taxon>
        <taxon>Chlorophyta</taxon>
        <taxon>core chlorophytes</taxon>
        <taxon>Chlorodendrophyceae</taxon>
        <taxon>Chlorodendrales</taxon>
        <taxon>Chlorodendraceae</taxon>
        <taxon>Tetraselmis</taxon>
    </lineage>
</organism>
<gene>
    <name evidence="2" type="ORF">TSPGSL018_15819</name>
</gene>
<dbReference type="AlphaFoldDB" id="A0A061S5Y7"/>
<evidence type="ECO:0000313" key="2">
    <source>
        <dbReference type="EMBL" id="JAC78181.1"/>
    </source>
</evidence>
<protein>
    <submittedName>
        <fullName evidence="2">Uncharacterized protein</fullName>
    </submittedName>
</protein>
<feature type="non-terminal residue" evidence="2">
    <location>
        <position position="1"/>
    </location>
</feature>
<sequence length="71" mass="7720">GTLPPQWSALTSVVVMHLGGNIFSGKLPRQWSGLRFALDEQFRDLMDPSPLANESSTALQEAFGSGPEFDL</sequence>
<feature type="non-terminal residue" evidence="2">
    <location>
        <position position="71"/>
    </location>
</feature>
<proteinExistence type="predicted"/>
<accession>A0A061S5Y7</accession>
<dbReference type="EMBL" id="GBEZ01007268">
    <property type="protein sequence ID" value="JAC78181.1"/>
    <property type="molecule type" value="Transcribed_RNA"/>
</dbReference>